<name>A0A7S4EJP0_9STRA</name>
<dbReference type="AlphaFoldDB" id="A0A7S4EJP0"/>
<feature type="region of interest" description="Disordered" evidence="4">
    <location>
        <begin position="343"/>
        <end position="371"/>
    </location>
</feature>
<feature type="compositionally biased region" description="Low complexity" evidence="4">
    <location>
        <begin position="356"/>
        <end position="371"/>
    </location>
</feature>
<dbReference type="GO" id="GO:0003677">
    <property type="term" value="F:DNA binding"/>
    <property type="evidence" value="ECO:0007669"/>
    <property type="project" value="UniProtKB-UniRule"/>
</dbReference>
<dbReference type="PROSITE" id="PS50118">
    <property type="entry name" value="HMG_BOX_2"/>
    <property type="match status" value="1"/>
</dbReference>
<dbReference type="InterPro" id="IPR036910">
    <property type="entry name" value="HMG_box_dom_sf"/>
</dbReference>
<accession>A0A7S4EJP0</accession>
<proteinExistence type="predicted"/>
<dbReference type="SMART" id="SM00398">
    <property type="entry name" value="HMG"/>
    <property type="match status" value="1"/>
</dbReference>
<feature type="compositionally biased region" description="Polar residues" evidence="4">
    <location>
        <begin position="702"/>
        <end position="721"/>
    </location>
</feature>
<dbReference type="PANTHER" id="PTHR48112:SF15">
    <property type="entry name" value="HMG BOX DOMAIN-CONTAINING PROTEIN"/>
    <property type="match status" value="1"/>
</dbReference>
<feature type="coiled-coil region" evidence="3">
    <location>
        <begin position="454"/>
        <end position="481"/>
    </location>
</feature>
<evidence type="ECO:0000256" key="2">
    <source>
        <dbReference type="PROSITE-ProRule" id="PRU00267"/>
    </source>
</evidence>
<dbReference type="PANTHER" id="PTHR48112">
    <property type="entry name" value="HIGH MOBILITY GROUP PROTEIN DSP1"/>
    <property type="match status" value="1"/>
</dbReference>
<dbReference type="EMBL" id="HBIX01013123">
    <property type="protein sequence ID" value="CAE0716980.1"/>
    <property type="molecule type" value="Transcribed_RNA"/>
</dbReference>
<evidence type="ECO:0000313" key="6">
    <source>
        <dbReference type="EMBL" id="CAE0716980.1"/>
    </source>
</evidence>
<feature type="region of interest" description="Disordered" evidence="4">
    <location>
        <begin position="581"/>
        <end position="661"/>
    </location>
</feature>
<reference evidence="6" key="1">
    <citation type="submission" date="2021-01" db="EMBL/GenBank/DDBJ databases">
        <authorList>
            <person name="Corre E."/>
            <person name="Pelletier E."/>
            <person name="Niang G."/>
            <person name="Scheremetjew M."/>
            <person name="Finn R."/>
            <person name="Kale V."/>
            <person name="Holt S."/>
            <person name="Cochrane G."/>
            <person name="Meng A."/>
            <person name="Brown T."/>
            <person name="Cohen L."/>
        </authorList>
    </citation>
    <scope>NUCLEOTIDE SEQUENCE</scope>
    <source>
        <strain evidence="6">10249 10 AB</strain>
    </source>
</reference>
<feature type="domain" description="HMG box" evidence="5">
    <location>
        <begin position="52"/>
        <end position="153"/>
    </location>
</feature>
<dbReference type="Gene3D" id="1.10.30.10">
    <property type="entry name" value="High mobility group box domain"/>
    <property type="match status" value="1"/>
</dbReference>
<dbReference type="InterPro" id="IPR009071">
    <property type="entry name" value="HMG_box_dom"/>
</dbReference>
<evidence type="ECO:0000256" key="1">
    <source>
        <dbReference type="ARBA" id="ARBA00023125"/>
    </source>
</evidence>
<dbReference type="SUPFAM" id="SSF47095">
    <property type="entry name" value="HMG-box"/>
    <property type="match status" value="1"/>
</dbReference>
<sequence>MNMSLNVDSLERREEAWDLRIEKADEVLMDLPNHADLKKKQKRTWKKPKDKPMRPLSAYNMFFQNQRERIVAGNSEDATAEEIEASVTKLLQSKTRGPKKRQDRKSHGQISFGDLARTIAAKWKAIDPAMKAIYNKFAEKEKIRYKKEVMIWKEKKESEHGAMMSTWRHGSGLLTSSTSLNDSMRSSLASSVASLSASLTSSYNPTDSMSSATHCSSRMGQEEVMQRQQDILRQQMGFVDSTPRFRIGRTHNGQHGHHGIDNVVQIPNLVERPAPVPIMQVPNDLDLSNRDTRNIEPRSFPFDDCHRNLTAIERNFTAIERNNSNEDYLQPLASDTCLHDDMSVSLQSSRHHRSSHSQQHQDSQLQHHQQQQVLLRLQEQQLQQLLQMQKARDETSRLTNISTTNTTALLNQVRPMRKSDDKANQQYALLAQRLQSGNLSESQLRLLSSIEQSERDQLRQLEEVTKKLDCLKQQQRRMNEMMNECCEEGNTNNTVLDDISTHSTMPRSININSSSNSNYPAAAYCDSSQRSSSHDQDFDSRQRMYGSFSDVNIVSNGGNFMMESNSNHGSCSDTAFNKHTGGGSARGFGQQQQHDCEPLPRNSFMSRTEDNNAGIGDNFGHSTMSNHHHHHQHQFNDHHDSIKGLFSSPDRTGSGGGYGMTGEQQLEREQQLLQDGRNSLARLLRMDDHMDMHGGRIEDANELQQGQPPSDLYSSTFQQGMDDNNNEDDVDINSIFKQIKD</sequence>
<evidence type="ECO:0000259" key="5">
    <source>
        <dbReference type="PROSITE" id="PS50118"/>
    </source>
</evidence>
<gene>
    <name evidence="6" type="ORF">PAUS00366_LOCUS9732</name>
</gene>
<feature type="DNA-binding region" description="HMG box" evidence="2">
    <location>
        <begin position="52"/>
        <end position="153"/>
    </location>
</feature>
<evidence type="ECO:0000256" key="4">
    <source>
        <dbReference type="SAM" id="MobiDB-lite"/>
    </source>
</evidence>
<dbReference type="Pfam" id="PF00505">
    <property type="entry name" value="HMG_box"/>
    <property type="match status" value="1"/>
</dbReference>
<protein>
    <recommendedName>
        <fullName evidence="5">HMG box domain-containing protein</fullName>
    </recommendedName>
</protein>
<dbReference type="InterPro" id="IPR050342">
    <property type="entry name" value="HMGB"/>
</dbReference>
<feature type="region of interest" description="Disordered" evidence="4">
    <location>
        <begin position="701"/>
        <end position="730"/>
    </location>
</feature>
<organism evidence="6">
    <name type="scientific">Pseudo-nitzschia australis</name>
    <dbReference type="NCBI Taxonomy" id="44445"/>
    <lineage>
        <taxon>Eukaryota</taxon>
        <taxon>Sar</taxon>
        <taxon>Stramenopiles</taxon>
        <taxon>Ochrophyta</taxon>
        <taxon>Bacillariophyta</taxon>
        <taxon>Bacillariophyceae</taxon>
        <taxon>Bacillariophycidae</taxon>
        <taxon>Bacillariales</taxon>
        <taxon>Bacillariaceae</taxon>
        <taxon>Pseudo-nitzschia</taxon>
    </lineage>
</organism>
<dbReference type="GO" id="GO:0005634">
    <property type="term" value="C:nucleus"/>
    <property type="evidence" value="ECO:0007669"/>
    <property type="project" value="UniProtKB-UniRule"/>
</dbReference>
<keyword evidence="1 2" id="KW-0238">DNA-binding</keyword>
<evidence type="ECO:0000256" key="3">
    <source>
        <dbReference type="SAM" id="Coils"/>
    </source>
</evidence>
<keyword evidence="2" id="KW-0539">Nucleus</keyword>
<keyword evidence="3" id="KW-0175">Coiled coil</keyword>